<dbReference type="Pfam" id="PF05818">
    <property type="entry name" value="TraT"/>
    <property type="match status" value="1"/>
</dbReference>
<keyword evidence="4" id="KW-0564">Palmitate</keyword>
<geneLocation type="plasmid" evidence="8">
    <name>pAsa8</name>
</geneLocation>
<accession>A0A1I9S205</accession>
<evidence type="ECO:0000313" key="8">
    <source>
        <dbReference type="EMBL" id="AOZ60597.1"/>
    </source>
</evidence>
<dbReference type="InterPro" id="IPR008874">
    <property type="entry name" value="TraT_complement-R"/>
</dbReference>
<evidence type="ECO:0000256" key="4">
    <source>
        <dbReference type="ARBA" id="ARBA00023139"/>
    </source>
</evidence>
<dbReference type="PROSITE" id="PS51257">
    <property type="entry name" value="PROKAR_LIPOPROTEIN"/>
    <property type="match status" value="1"/>
</dbReference>
<dbReference type="PIRSF" id="PIRSF002859">
    <property type="entry name" value="Lipo_traT"/>
    <property type="match status" value="1"/>
</dbReference>
<keyword evidence="6" id="KW-0998">Cell outer membrane</keyword>
<organism evidence="8">
    <name type="scientific">Aeromonas salmonicida subsp. salmonicida</name>
    <dbReference type="NCBI Taxonomy" id="29491"/>
    <lineage>
        <taxon>Bacteria</taxon>
        <taxon>Pseudomonadati</taxon>
        <taxon>Pseudomonadota</taxon>
        <taxon>Gammaproteobacteria</taxon>
        <taxon>Aeromonadales</taxon>
        <taxon>Aeromonadaceae</taxon>
        <taxon>Aeromonas</taxon>
    </lineage>
</organism>
<keyword evidence="2 6" id="KW-0732">Signal</keyword>
<protein>
    <submittedName>
        <fullName evidence="8">Conjugal transfer protein TraT</fullName>
    </submittedName>
</protein>
<keyword evidence="3 6" id="KW-0472">Membrane</keyword>
<reference evidence="8" key="1">
    <citation type="journal article" date="2016" name="Sci. Rep.">
        <title>Diversity of antibiotic-resistance genes in Canadian isolates of Aeromonas salmonicida subsp. salmonicida: dominance of pSN254b and discovery of pAsa8.</title>
        <authorList>
            <person name="Trudel M.V."/>
            <person name="Vincent A.T."/>
            <person name="Attere S.A."/>
            <person name="Labbe M."/>
            <person name="Derome N."/>
            <person name="Culley A.I."/>
            <person name="Charette S.J."/>
        </authorList>
    </citation>
    <scope>NUCLEOTIDE SEQUENCE</scope>
    <source>
        <strain evidence="8">M16474-11</strain>
        <plasmid evidence="8">pAsa8</plasmid>
    </source>
</reference>
<dbReference type="EMBL" id="KX364409">
    <property type="protein sequence ID" value="AOZ60597.1"/>
    <property type="molecule type" value="Genomic_DNA"/>
</dbReference>
<dbReference type="GO" id="GO:0009279">
    <property type="term" value="C:cell outer membrane"/>
    <property type="evidence" value="ECO:0007669"/>
    <property type="project" value="UniProtKB-SubCell"/>
</dbReference>
<evidence type="ECO:0000256" key="5">
    <source>
        <dbReference type="ARBA" id="ARBA00023288"/>
    </source>
</evidence>
<evidence type="ECO:0000256" key="3">
    <source>
        <dbReference type="ARBA" id="ARBA00023136"/>
    </source>
</evidence>
<proteinExistence type="predicted"/>
<evidence type="ECO:0000256" key="1">
    <source>
        <dbReference type="ARBA" id="ARBA00004459"/>
    </source>
</evidence>
<gene>
    <name evidence="8" type="primary">traT</name>
</gene>
<comment type="subcellular location">
    <subcellularLocation>
        <location evidence="1">Cell outer membrane</location>
        <topology evidence="1">Lipid-anchor</topology>
    </subcellularLocation>
</comment>
<dbReference type="RefSeq" id="WP_137736240.1">
    <property type="nucleotide sequence ID" value="NZ_KX364409.1"/>
</dbReference>
<keyword evidence="5" id="KW-0449">Lipoprotein</keyword>
<name>A0A1I9S205_AERSS</name>
<evidence type="ECO:0000256" key="2">
    <source>
        <dbReference type="ARBA" id="ARBA00022729"/>
    </source>
</evidence>
<evidence type="ECO:0000256" key="7">
    <source>
        <dbReference type="SAM" id="MobiDB-lite"/>
    </source>
</evidence>
<evidence type="ECO:0000256" key="6">
    <source>
        <dbReference type="PIRNR" id="PIRNR002859"/>
    </source>
</evidence>
<feature type="signal peptide" evidence="6">
    <location>
        <begin position="1"/>
        <end position="22"/>
    </location>
</feature>
<feature type="region of interest" description="Disordered" evidence="7">
    <location>
        <begin position="191"/>
        <end position="210"/>
    </location>
</feature>
<sequence>MNKHILAITLASTLALTTGCSAVHTAVAKRNLDVQTKMSETIFLEPVSPSEKTVYLQIKNTSNQDLLVDSKVAQSITAKGYRVISNPEDAHYWIQANVLKVEKMDLRAAQSALEGGWGAGAFGAAAGASVIGYNSSSTGAAVGAGLVGALVGVAADAMIEDTSYTMITDLQIAERVPNGVTVVTNDRTKLKQGTSGFKEQSSTQSGSRQKFQTRIVSTANQVNLEFTDAKPVLEEQLAKSISGLM</sequence>
<dbReference type="AlphaFoldDB" id="A0A1I9S205"/>
<feature type="chain" id="PRO_5023987000" evidence="6">
    <location>
        <begin position="23"/>
        <end position="245"/>
    </location>
</feature>
<keyword evidence="8" id="KW-0614">Plasmid</keyword>